<keyword evidence="1" id="KW-0472">Membrane</keyword>
<protein>
    <submittedName>
        <fullName evidence="2">Uncharacterized protein</fullName>
    </submittedName>
</protein>
<name>A0A644ZK98_9ZZZZ</name>
<feature type="transmembrane region" description="Helical" evidence="1">
    <location>
        <begin position="60"/>
        <end position="80"/>
    </location>
</feature>
<sequence>MLWEIKNDRRIDGTEFFKIPSDFFYARDIELPAVVKFTISVDIDFYFIEHTVIIGIRPQIIHIFLVVVVIIDFQPCFVAVFDMQPSLRGVEIKCVGDGGLHQYLVAFVVGAAIGAANHGKFKFLFGRRRSDDALPPFNIGAFAVAGLIQIILVPGH</sequence>
<dbReference type="EMBL" id="VSSQ01009321">
    <property type="protein sequence ID" value="MPM41302.1"/>
    <property type="molecule type" value="Genomic_DNA"/>
</dbReference>
<accession>A0A644ZK98</accession>
<gene>
    <name evidence="2" type="ORF">SDC9_87952</name>
</gene>
<dbReference type="AlphaFoldDB" id="A0A644ZK98"/>
<comment type="caution">
    <text evidence="2">The sequence shown here is derived from an EMBL/GenBank/DDBJ whole genome shotgun (WGS) entry which is preliminary data.</text>
</comment>
<organism evidence="2">
    <name type="scientific">bioreactor metagenome</name>
    <dbReference type="NCBI Taxonomy" id="1076179"/>
    <lineage>
        <taxon>unclassified sequences</taxon>
        <taxon>metagenomes</taxon>
        <taxon>ecological metagenomes</taxon>
    </lineage>
</organism>
<proteinExistence type="predicted"/>
<evidence type="ECO:0000256" key="1">
    <source>
        <dbReference type="SAM" id="Phobius"/>
    </source>
</evidence>
<feature type="transmembrane region" description="Helical" evidence="1">
    <location>
        <begin position="137"/>
        <end position="155"/>
    </location>
</feature>
<keyword evidence="1" id="KW-1133">Transmembrane helix</keyword>
<keyword evidence="1" id="KW-0812">Transmembrane</keyword>
<evidence type="ECO:0000313" key="2">
    <source>
        <dbReference type="EMBL" id="MPM41302.1"/>
    </source>
</evidence>
<feature type="transmembrane region" description="Helical" evidence="1">
    <location>
        <begin position="100"/>
        <end position="116"/>
    </location>
</feature>
<reference evidence="2" key="1">
    <citation type="submission" date="2019-08" db="EMBL/GenBank/DDBJ databases">
        <authorList>
            <person name="Kucharzyk K."/>
            <person name="Murdoch R.W."/>
            <person name="Higgins S."/>
            <person name="Loffler F."/>
        </authorList>
    </citation>
    <scope>NUCLEOTIDE SEQUENCE</scope>
</reference>